<dbReference type="AlphaFoldDB" id="A0A1X0S3T3"/>
<evidence type="ECO:0000313" key="1">
    <source>
        <dbReference type="EMBL" id="ORE18808.1"/>
    </source>
</evidence>
<dbReference type="Proteomes" id="UP000242381">
    <property type="component" value="Unassembled WGS sequence"/>
</dbReference>
<dbReference type="EMBL" id="KV921322">
    <property type="protein sequence ID" value="ORE18808.1"/>
    <property type="molecule type" value="Genomic_DNA"/>
</dbReference>
<proteinExistence type="predicted"/>
<reference evidence="1 2" key="1">
    <citation type="journal article" date="2016" name="Proc. Natl. Acad. Sci. U.S.A.">
        <title>Lipid metabolic changes in an early divergent fungus govern the establishment of a mutualistic symbiosis with endobacteria.</title>
        <authorList>
            <person name="Lastovetsky O.A."/>
            <person name="Gaspar M.L."/>
            <person name="Mondo S.J."/>
            <person name="LaButti K.M."/>
            <person name="Sandor L."/>
            <person name="Grigoriev I.V."/>
            <person name="Henry S.A."/>
            <person name="Pawlowska T.E."/>
        </authorList>
    </citation>
    <scope>NUCLEOTIDE SEQUENCE [LARGE SCALE GENOMIC DNA]</scope>
    <source>
        <strain evidence="1 2">ATCC 11559</strain>
    </source>
</reference>
<name>A0A1X0S3T3_RHIZD</name>
<feature type="non-terminal residue" evidence="1">
    <location>
        <position position="1"/>
    </location>
</feature>
<sequence>KYITTNFSDNTSFTINKLQQKTILLLCIATMWGSRSDIGTLQTRNVRFKLDNDAYLTGVILFIRAPKEAQQKHSALGTLSQKSM</sequence>
<evidence type="ECO:0000313" key="2">
    <source>
        <dbReference type="Proteomes" id="UP000242381"/>
    </source>
</evidence>
<accession>A0A1X0S3T3</accession>
<protein>
    <submittedName>
        <fullName evidence="1">Uncharacterized protein</fullName>
    </submittedName>
</protein>
<gene>
    <name evidence="1" type="ORF">BCV71DRAFT_178795</name>
</gene>
<organism evidence="1 2">
    <name type="scientific">Rhizopus microsporus</name>
    <dbReference type="NCBI Taxonomy" id="58291"/>
    <lineage>
        <taxon>Eukaryota</taxon>
        <taxon>Fungi</taxon>
        <taxon>Fungi incertae sedis</taxon>
        <taxon>Mucoromycota</taxon>
        <taxon>Mucoromycotina</taxon>
        <taxon>Mucoromycetes</taxon>
        <taxon>Mucorales</taxon>
        <taxon>Mucorineae</taxon>
        <taxon>Rhizopodaceae</taxon>
        <taxon>Rhizopus</taxon>
    </lineage>
</organism>